<evidence type="ECO:0000313" key="8">
    <source>
        <dbReference type="EMBL" id="GER71169.1"/>
    </source>
</evidence>
<name>A0A5J4JIS1_9BACI</name>
<dbReference type="InterPro" id="IPR007267">
    <property type="entry name" value="GtrA_DPMS_TM"/>
</dbReference>
<dbReference type="Pfam" id="PF04138">
    <property type="entry name" value="GtrA_DPMS_TM"/>
    <property type="match status" value="1"/>
</dbReference>
<proteinExistence type="inferred from homology"/>
<sequence length="147" mass="16993">MGFTAKANNRKVYSTLMSSKKQYASFIKFCIVGAGNTIVDFIVFFILTHVHVPYLAAQACSYTAGMVNSYIFNRFWTFQVRKKPSFYEAFRFVVINLIVYGFTSLLLFLFHQQWGWPLLYAKIIATLAGIAVNFIGSRLWVFREHTE</sequence>
<keyword evidence="9" id="KW-1185">Reference proteome</keyword>
<evidence type="ECO:0000256" key="5">
    <source>
        <dbReference type="ARBA" id="ARBA00023136"/>
    </source>
</evidence>
<evidence type="ECO:0000256" key="3">
    <source>
        <dbReference type="ARBA" id="ARBA00022692"/>
    </source>
</evidence>
<accession>A0A5J4JIS1</accession>
<comment type="subcellular location">
    <subcellularLocation>
        <location evidence="1">Membrane</location>
        <topology evidence="1">Multi-pass membrane protein</topology>
    </subcellularLocation>
</comment>
<feature type="transmembrane region" description="Helical" evidence="6">
    <location>
        <begin position="93"/>
        <end position="112"/>
    </location>
</feature>
<gene>
    <name evidence="8" type="primary">yngA</name>
    <name evidence="8" type="ORF">BpJC7_24720</name>
</gene>
<evidence type="ECO:0000256" key="6">
    <source>
        <dbReference type="SAM" id="Phobius"/>
    </source>
</evidence>
<feature type="transmembrane region" description="Helical" evidence="6">
    <location>
        <begin position="53"/>
        <end position="72"/>
    </location>
</feature>
<evidence type="ECO:0000313" key="9">
    <source>
        <dbReference type="Proteomes" id="UP000391919"/>
    </source>
</evidence>
<evidence type="ECO:0000256" key="2">
    <source>
        <dbReference type="ARBA" id="ARBA00009399"/>
    </source>
</evidence>
<comment type="similarity">
    <text evidence="2">Belongs to the GtrA family.</text>
</comment>
<keyword evidence="4 6" id="KW-1133">Transmembrane helix</keyword>
<keyword evidence="3 6" id="KW-0812">Transmembrane</keyword>
<dbReference type="GO" id="GO:0000271">
    <property type="term" value="P:polysaccharide biosynthetic process"/>
    <property type="evidence" value="ECO:0007669"/>
    <property type="project" value="InterPro"/>
</dbReference>
<dbReference type="PANTHER" id="PTHR38459">
    <property type="entry name" value="PROPHAGE BACTOPRENOL-LINKED GLUCOSE TRANSLOCASE HOMOLOG"/>
    <property type="match status" value="1"/>
</dbReference>
<evidence type="ECO:0000259" key="7">
    <source>
        <dbReference type="Pfam" id="PF04138"/>
    </source>
</evidence>
<dbReference type="GO" id="GO:0005886">
    <property type="term" value="C:plasma membrane"/>
    <property type="evidence" value="ECO:0007669"/>
    <property type="project" value="TreeGrafter"/>
</dbReference>
<dbReference type="InterPro" id="IPR051401">
    <property type="entry name" value="GtrA_CellWall_Glycosyl"/>
</dbReference>
<evidence type="ECO:0000256" key="4">
    <source>
        <dbReference type="ARBA" id="ARBA00022989"/>
    </source>
</evidence>
<reference evidence="8 9" key="1">
    <citation type="submission" date="2019-09" db="EMBL/GenBank/DDBJ databases">
        <title>Draft genome sequence of Bacillus sp. JC-7.</title>
        <authorList>
            <person name="Tanaka N."/>
            <person name="Shiwa Y."/>
            <person name="Fujita N."/>
            <person name="Tanasupawat S."/>
        </authorList>
    </citation>
    <scope>NUCLEOTIDE SEQUENCE [LARGE SCALE GENOMIC DNA]</scope>
    <source>
        <strain evidence="8 9">JC-7</strain>
    </source>
</reference>
<dbReference type="PANTHER" id="PTHR38459:SF1">
    <property type="entry name" value="PROPHAGE BACTOPRENOL-LINKED GLUCOSE TRANSLOCASE HOMOLOG"/>
    <property type="match status" value="1"/>
</dbReference>
<protein>
    <submittedName>
        <fullName evidence="8">Membrane protein YngA</fullName>
    </submittedName>
</protein>
<evidence type="ECO:0000256" key="1">
    <source>
        <dbReference type="ARBA" id="ARBA00004141"/>
    </source>
</evidence>
<organism evidence="8 9">
    <name type="scientific">Weizmannia acidilactici</name>
    <dbReference type="NCBI Taxonomy" id="2607726"/>
    <lineage>
        <taxon>Bacteria</taxon>
        <taxon>Bacillati</taxon>
        <taxon>Bacillota</taxon>
        <taxon>Bacilli</taxon>
        <taxon>Bacillales</taxon>
        <taxon>Bacillaceae</taxon>
        <taxon>Heyndrickxia</taxon>
    </lineage>
</organism>
<dbReference type="AlphaFoldDB" id="A0A5J4JIS1"/>
<comment type="caution">
    <text evidence="8">The sequence shown here is derived from an EMBL/GenBank/DDBJ whole genome shotgun (WGS) entry which is preliminary data.</text>
</comment>
<keyword evidence="5 6" id="KW-0472">Membrane</keyword>
<dbReference type="RefSeq" id="WP_371862190.1">
    <property type="nucleotide sequence ID" value="NZ_BKZP01000025.1"/>
</dbReference>
<feature type="domain" description="GtrA/DPMS transmembrane" evidence="7">
    <location>
        <begin position="28"/>
        <end position="142"/>
    </location>
</feature>
<feature type="transmembrane region" description="Helical" evidence="6">
    <location>
        <begin position="26"/>
        <end position="47"/>
    </location>
</feature>
<dbReference type="EMBL" id="BKZQ01000038">
    <property type="protein sequence ID" value="GER71169.1"/>
    <property type="molecule type" value="Genomic_DNA"/>
</dbReference>
<feature type="transmembrane region" description="Helical" evidence="6">
    <location>
        <begin position="118"/>
        <end position="141"/>
    </location>
</feature>
<dbReference type="Proteomes" id="UP000391919">
    <property type="component" value="Unassembled WGS sequence"/>
</dbReference>